<protein>
    <recommendedName>
        <fullName evidence="7">3-methyl-2-oxobutanoate hydroxymethyltransferase</fullName>
        <ecNumber evidence="7">2.1.2.11</ecNumber>
    </recommendedName>
    <alternativeName>
        <fullName evidence="7">Ketopantoate hydroxymethyltransferase</fullName>
        <shortName evidence="7">KPHMT</shortName>
    </alternativeName>
</protein>
<dbReference type="GO" id="GO:0032259">
    <property type="term" value="P:methylation"/>
    <property type="evidence" value="ECO:0007669"/>
    <property type="project" value="UniProtKB-KW"/>
</dbReference>
<reference evidence="12 13" key="1">
    <citation type="submission" date="2017-07" db="EMBL/GenBank/DDBJ databases">
        <title>The genome sequence of Paludifilum halophilum highlights mechanisms for microbial adaptation to high salt environemnts.</title>
        <authorList>
            <person name="Belbahri L."/>
        </authorList>
    </citation>
    <scope>NUCLEOTIDE SEQUENCE [LARGE SCALE GENOMIC DNA]</scope>
    <source>
        <strain evidence="12 13">DSM 102817</strain>
    </source>
</reference>
<keyword evidence="13" id="KW-1185">Reference proteome</keyword>
<comment type="catalytic activity">
    <reaction evidence="7">
        <text>(6R)-5,10-methylene-5,6,7,8-tetrahydrofolate + 3-methyl-2-oxobutanoate + H2O = 2-dehydropantoate + (6S)-5,6,7,8-tetrahydrofolate</text>
        <dbReference type="Rhea" id="RHEA:11824"/>
        <dbReference type="ChEBI" id="CHEBI:11561"/>
        <dbReference type="ChEBI" id="CHEBI:11851"/>
        <dbReference type="ChEBI" id="CHEBI:15377"/>
        <dbReference type="ChEBI" id="CHEBI:15636"/>
        <dbReference type="ChEBI" id="CHEBI:57453"/>
        <dbReference type="EC" id="2.1.2.11"/>
    </reaction>
</comment>
<organism evidence="12 13">
    <name type="scientific">Paludifilum halophilum</name>
    <dbReference type="NCBI Taxonomy" id="1642702"/>
    <lineage>
        <taxon>Bacteria</taxon>
        <taxon>Bacillati</taxon>
        <taxon>Bacillota</taxon>
        <taxon>Bacilli</taxon>
        <taxon>Bacillales</taxon>
        <taxon>Thermoactinomycetaceae</taxon>
        <taxon>Paludifilum</taxon>
    </lineage>
</organism>
<evidence type="ECO:0000256" key="11">
    <source>
        <dbReference type="SAM" id="MobiDB-lite"/>
    </source>
</evidence>
<dbReference type="Gene3D" id="3.20.20.60">
    <property type="entry name" value="Phosphoenolpyruvate-binding domains"/>
    <property type="match status" value="1"/>
</dbReference>
<dbReference type="PANTHER" id="PTHR20881:SF0">
    <property type="entry name" value="3-METHYL-2-OXOBUTANOATE HYDROXYMETHYLTRANSFERASE"/>
    <property type="match status" value="1"/>
</dbReference>
<feature type="binding site" evidence="7 9">
    <location>
        <position position="88"/>
    </location>
    <ligand>
        <name>3-methyl-2-oxobutanoate</name>
        <dbReference type="ChEBI" id="CHEBI:11851"/>
    </ligand>
</feature>
<evidence type="ECO:0000256" key="10">
    <source>
        <dbReference type="PIRSR" id="PIRSR000388-3"/>
    </source>
</evidence>
<gene>
    <name evidence="7 12" type="primary">panB</name>
    <name evidence="12" type="ORF">CHM34_01395</name>
</gene>
<keyword evidence="12" id="KW-0489">Methyltransferase</keyword>
<dbReference type="EC" id="2.1.2.11" evidence="7"/>
<dbReference type="PANTHER" id="PTHR20881">
    <property type="entry name" value="3-METHYL-2-OXOBUTANOATE HYDROXYMETHYLTRANSFERASE"/>
    <property type="match status" value="1"/>
</dbReference>
<dbReference type="GO" id="GO:0008168">
    <property type="term" value="F:methyltransferase activity"/>
    <property type="evidence" value="ECO:0007669"/>
    <property type="project" value="UniProtKB-KW"/>
</dbReference>
<comment type="cofactor">
    <cofactor evidence="7 10">
        <name>Mg(2+)</name>
        <dbReference type="ChEBI" id="CHEBI:18420"/>
    </cofactor>
    <text evidence="7 10">Binds 1 Mg(2+) ion per subunit.</text>
</comment>
<dbReference type="GO" id="GO:0005737">
    <property type="term" value="C:cytoplasm"/>
    <property type="evidence" value="ECO:0007669"/>
    <property type="project" value="UniProtKB-SubCell"/>
</dbReference>
<evidence type="ECO:0000256" key="2">
    <source>
        <dbReference type="ARBA" id="ARBA00008676"/>
    </source>
</evidence>
<feature type="binding site" evidence="7 10">
    <location>
        <position position="120"/>
    </location>
    <ligand>
        <name>Mg(2+)</name>
        <dbReference type="ChEBI" id="CHEBI:18420"/>
    </ligand>
</feature>
<dbReference type="InterPro" id="IPR003700">
    <property type="entry name" value="Pantoate_hydroxy_MeTrfase"/>
</dbReference>
<accession>A0A235BBP0</accession>
<dbReference type="RefSeq" id="WP_094262786.1">
    <property type="nucleotide sequence ID" value="NZ_NOWF01000001.1"/>
</dbReference>
<dbReference type="FunFam" id="3.20.20.60:FF:000003">
    <property type="entry name" value="3-methyl-2-oxobutanoate hydroxymethyltransferase"/>
    <property type="match status" value="1"/>
</dbReference>
<dbReference type="NCBIfam" id="NF001452">
    <property type="entry name" value="PRK00311.1"/>
    <property type="match status" value="1"/>
</dbReference>
<dbReference type="GO" id="GO:0003864">
    <property type="term" value="F:3-methyl-2-oxobutanoate hydroxymethyltransferase activity"/>
    <property type="evidence" value="ECO:0007669"/>
    <property type="project" value="UniProtKB-UniRule"/>
</dbReference>
<comment type="caution">
    <text evidence="12">The sequence shown here is derived from an EMBL/GenBank/DDBJ whole genome shotgun (WGS) entry which is preliminary data.</text>
</comment>
<dbReference type="HAMAP" id="MF_00156">
    <property type="entry name" value="PanB"/>
    <property type="match status" value="1"/>
</dbReference>
<dbReference type="NCBIfam" id="TIGR00222">
    <property type="entry name" value="panB"/>
    <property type="match status" value="1"/>
</dbReference>
<sequence>MSATVKKVTVRTLRRMKEERQPIAMITAYDYPSAKLADKAGVDAVLVGDSLGMVVLGYDSTIPVTVEDMLHHTKAVARGAKRPLLVSDLPFLVAHLNRDEVLKAAGRLLQEGGAEAVKVEGGKEVIPAIRACIQGGIPVMGHLGLTPQSVHQLGGYRVQGRDEEAARRLIEDARLLAEEGICALVLECVPEELSRRITDAVDIPTIGIGAGGSCDGQVLVYHDLLQYGNDLQPGFVKTYVRMGESALKGIRHYVDEVRRGVFPTEEHAFHLPPETAERLNGSEGGEADGDR</sequence>
<evidence type="ECO:0000256" key="4">
    <source>
        <dbReference type="ARBA" id="ARBA00022655"/>
    </source>
</evidence>
<evidence type="ECO:0000256" key="1">
    <source>
        <dbReference type="ARBA" id="ARBA00005033"/>
    </source>
</evidence>
<comment type="subcellular location">
    <subcellularLocation>
        <location evidence="7">Cytoplasm</location>
    </subcellularLocation>
</comment>
<dbReference type="InterPro" id="IPR040442">
    <property type="entry name" value="Pyrv_kinase-like_dom_sf"/>
</dbReference>
<feature type="binding site" evidence="7 9">
    <location>
        <position position="118"/>
    </location>
    <ligand>
        <name>3-methyl-2-oxobutanoate</name>
        <dbReference type="ChEBI" id="CHEBI:11851"/>
    </ligand>
</feature>
<evidence type="ECO:0000256" key="3">
    <source>
        <dbReference type="ARBA" id="ARBA00011424"/>
    </source>
</evidence>
<comment type="function">
    <text evidence="6 7">Catalyzes the reversible reaction in which hydroxymethyl group from 5,10-methylenetetrahydrofolate is transferred onto alpha-ketoisovalerate to form ketopantoate.</text>
</comment>
<proteinExistence type="inferred from homology"/>
<dbReference type="GO" id="GO:0015940">
    <property type="term" value="P:pantothenate biosynthetic process"/>
    <property type="evidence" value="ECO:0007669"/>
    <property type="project" value="UniProtKB-UniRule"/>
</dbReference>
<dbReference type="EMBL" id="NOWF01000001">
    <property type="protein sequence ID" value="OYD09686.1"/>
    <property type="molecule type" value="Genomic_DNA"/>
</dbReference>
<evidence type="ECO:0000313" key="13">
    <source>
        <dbReference type="Proteomes" id="UP000215459"/>
    </source>
</evidence>
<evidence type="ECO:0000256" key="5">
    <source>
        <dbReference type="ARBA" id="ARBA00022679"/>
    </source>
</evidence>
<comment type="similarity">
    <text evidence="2 7">Belongs to the PanB family.</text>
</comment>
<evidence type="ECO:0000313" key="12">
    <source>
        <dbReference type="EMBL" id="OYD09686.1"/>
    </source>
</evidence>
<dbReference type="PIRSF" id="PIRSF000388">
    <property type="entry name" value="Pantoate_hydroxy_MeTrfase"/>
    <property type="match status" value="1"/>
</dbReference>
<evidence type="ECO:0000256" key="9">
    <source>
        <dbReference type="PIRSR" id="PIRSR000388-2"/>
    </source>
</evidence>
<name>A0A235BBP0_9BACL</name>
<feature type="binding site" evidence="7 9">
    <location>
        <begin position="49"/>
        <end position="50"/>
    </location>
    <ligand>
        <name>3-methyl-2-oxobutanoate</name>
        <dbReference type="ChEBI" id="CHEBI:11851"/>
    </ligand>
</feature>
<keyword evidence="7 10" id="KW-0479">Metal-binding</keyword>
<evidence type="ECO:0000256" key="6">
    <source>
        <dbReference type="ARBA" id="ARBA00056497"/>
    </source>
</evidence>
<evidence type="ECO:0000256" key="8">
    <source>
        <dbReference type="PIRSR" id="PIRSR000388-1"/>
    </source>
</evidence>
<dbReference type="Pfam" id="PF02548">
    <property type="entry name" value="Pantoate_transf"/>
    <property type="match status" value="1"/>
</dbReference>
<dbReference type="InterPro" id="IPR015813">
    <property type="entry name" value="Pyrv/PenolPyrv_kinase-like_dom"/>
</dbReference>
<comment type="pathway">
    <text evidence="1 7">Cofactor biosynthesis; (R)-pantothenate biosynthesis; (R)-pantoate from 3-methyl-2-oxobutanoate: step 1/2.</text>
</comment>
<keyword evidence="5 7" id="KW-0808">Transferase</keyword>
<comment type="subunit">
    <text evidence="3 7">Homodecamer; pentamer of dimers.</text>
</comment>
<dbReference type="CDD" id="cd06557">
    <property type="entry name" value="KPHMT-like"/>
    <property type="match status" value="1"/>
</dbReference>
<dbReference type="AlphaFoldDB" id="A0A235BBP0"/>
<keyword evidence="7" id="KW-0963">Cytoplasm</keyword>
<feature type="region of interest" description="Disordered" evidence="11">
    <location>
        <begin position="272"/>
        <end position="291"/>
    </location>
</feature>
<dbReference type="GO" id="GO:0000287">
    <property type="term" value="F:magnesium ion binding"/>
    <property type="evidence" value="ECO:0007669"/>
    <property type="project" value="TreeGrafter"/>
</dbReference>
<feature type="active site" description="Proton acceptor" evidence="7 8">
    <location>
        <position position="187"/>
    </location>
</feature>
<feature type="binding site" evidence="7 10">
    <location>
        <position position="49"/>
    </location>
    <ligand>
        <name>Mg(2+)</name>
        <dbReference type="ChEBI" id="CHEBI:18420"/>
    </ligand>
</feature>
<dbReference type="OrthoDB" id="9781789at2"/>
<dbReference type="UniPathway" id="UPA00028">
    <property type="reaction ID" value="UER00003"/>
</dbReference>
<dbReference type="SUPFAM" id="SSF51621">
    <property type="entry name" value="Phosphoenolpyruvate/pyruvate domain"/>
    <property type="match status" value="1"/>
</dbReference>
<keyword evidence="7 10" id="KW-0460">Magnesium</keyword>
<evidence type="ECO:0000256" key="7">
    <source>
        <dbReference type="HAMAP-Rule" id="MF_00156"/>
    </source>
</evidence>
<feature type="binding site" evidence="7 10">
    <location>
        <position position="88"/>
    </location>
    <ligand>
        <name>Mg(2+)</name>
        <dbReference type="ChEBI" id="CHEBI:18420"/>
    </ligand>
</feature>
<dbReference type="Proteomes" id="UP000215459">
    <property type="component" value="Unassembled WGS sequence"/>
</dbReference>
<keyword evidence="4 7" id="KW-0566">Pantothenate biosynthesis</keyword>